<evidence type="ECO:0000313" key="1">
    <source>
        <dbReference type="EMBL" id="KAF9463271.1"/>
    </source>
</evidence>
<evidence type="ECO:0000313" key="2">
    <source>
        <dbReference type="Proteomes" id="UP000807353"/>
    </source>
</evidence>
<proteinExistence type="predicted"/>
<name>A0A9P5Y7P7_9AGAR</name>
<reference evidence="1" key="1">
    <citation type="submission" date="2020-11" db="EMBL/GenBank/DDBJ databases">
        <authorList>
            <consortium name="DOE Joint Genome Institute"/>
            <person name="Ahrendt S."/>
            <person name="Riley R."/>
            <person name="Andreopoulos W."/>
            <person name="Labutti K."/>
            <person name="Pangilinan J."/>
            <person name="Ruiz-Duenas F.J."/>
            <person name="Barrasa J.M."/>
            <person name="Sanchez-Garcia M."/>
            <person name="Camarero S."/>
            <person name="Miyauchi S."/>
            <person name="Serrano A."/>
            <person name="Linde D."/>
            <person name="Babiker R."/>
            <person name="Drula E."/>
            <person name="Ayuso-Fernandez I."/>
            <person name="Pacheco R."/>
            <person name="Padilla G."/>
            <person name="Ferreira P."/>
            <person name="Barriuso J."/>
            <person name="Kellner H."/>
            <person name="Castanera R."/>
            <person name="Alfaro M."/>
            <person name="Ramirez L."/>
            <person name="Pisabarro A.G."/>
            <person name="Kuo A."/>
            <person name="Tritt A."/>
            <person name="Lipzen A."/>
            <person name="He G."/>
            <person name="Yan M."/>
            <person name="Ng V."/>
            <person name="Cullen D."/>
            <person name="Martin F."/>
            <person name="Rosso M.-N."/>
            <person name="Henrissat B."/>
            <person name="Hibbett D."/>
            <person name="Martinez A.T."/>
            <person name="Grigoriev I.V."/>
        </authorList>
    </citation>
    <scope>NUCLEOTIDE SEQUENCE</scope>
    <source>
        <strain evidence="1">CBS 247.69</strain>
    </source>
</reference>
<keyword evidence="2" id="KW-1185">Reference proteome</keyword>
<protein>
    <submittedName>
        <fullName evidence="1">Uncharacterized protein</fullName>
    </submittedName>
</protein>
<accession>A0A9P5Y7P7</accession>
<organism evidence="1 2">
    <name type="scientific">Collybia nuda</name>
    <dbReference type="NCBI Taxonomy" id="64659"/>
    <lineage>
        <taxon>Eukaryota</taxon>
        <taxon>Fungi</taxon>
        <taxon>Dikarya</taxon>
        <taxon>Basidiomycota</taxon>
        <taxon>Agaricomycotina</taxon>
        <taxon>Agaricomycetes</taxon>
        <taxon>Agaricomycetidae</taxon>
        <taxon>Agaricales</taxon>
        <taxon>Tricholomatineae</taxon>
        <taxon>Clitocybaceae</taxon>
        <taxon>Collybia</taxon>
    </lineage>
</organism>
<sequence>MSPSQSCFWVLPGSCFPAWSPIHCLRLLVLYKLRSNPPCLRLRGPHINTGLIFCPCLVVPNPTLAEEQAARTLAFRHVQMPGSAPFSFIGICL</sequence>
<dbReference type="EMBL" id="MU150264">
    <property type="protein sequence ID" value="KAF9463271.1"/>
    <property type="molecule type" value="Genomic_DNA"/>
</dbReference>
<dbReference type="Proteomes" id="UP000807353">
    <property type="component" value="Unassembled WGS sequence"/>
</dbReference>
<dbReference type="AlphaFoldDB" id="A0A9P5Y7P7"/>
<gene>
    <name evidence="1" type="ORF">BDZ94DRAFT_636131</name>
</gene>
<comment type="caution">
    <text evidence="1">The sequence shown here is derived from an EMBL/GenBank/DDBJ whole genome shotgun (WGS) entry which is preliminary data.</text>
</comment>